<dbReference type="Pfam" id="PF03793">
    <property type="entry name" value="PASTA"/>
    <property type="match status" value="3"/>
</dbReference>
<gene>
    <name evidence="2" type="ORF">HP397_04870</name>
</gene>
<organism evidence="2 3">
    <name type="scientific">Streptobacillus felis</name>
    <dbReference type="NCBI Taxonomy" id="1384509"/>
    <lineage>
        <taxon>Bacteria</taxon>
        <taxon>Fusobacteriati</taxon>
        <taxon>Fusobacteriota</taxon>
        <taxon>Fusobacteriia</taxon>
        <taxon>Fusobacteriales</taxon>
        <taxon>Leptotrichiaceae</taxon>
        <taxon>Streptobacillus</taxon>
    </lineage>
</organism>
<protein>
    <submittedName>
        <fullName evidence="2">PASTA domain-containing protein</fullName>
    </submittedName>
</protein>
<dbReference type="RefSeq" id="WP_180136209.1">
    <property type="nucleotide sequence ID" value="NZ_JABMKT010000022.1"/>
</dbReference>
<dbReference type="Gene3D" id="3.30.10.20">
    <property type="match status" value="3"/>
</dbReference>
<comment type="caution">
    <text evidence="2">The sequence shown here is derived from an EMBL/GenBank/DDBJ whole genome shotgun (WGS) entry which is preliminary data.</text>
</comment>
<reference evidence="2 3" key="1">
    <citation type="submission" date="2020-05" db="EMBL/GenBank/DDBJ databases">
        <title>Streptobacillus felis strain LHL191014123.</title>
        <authorList>
            <person name="Fawzy A."/>
            <person name="Rau J."/>
            <person name="Risse K."/>
            <person name="Schauerte N."/>
            <person name="Geiger C."/>
            <person name="Blom J."/>
            <person name="Imirzalioglu C."/>
            <person name="Falgenhauer J."/>
            <person name="Bach A."/>
            <person name="Herden C."/>
            <person name="Eisenberg T."/>
        </authorList>
    </citation>
    <scope>NUCLEOTIDE SEQUENCE [LARGE SCALE GENOMIC DNA]</scope>
    <source>
        <strain evidence="2 3">LHL191014123</strain>
    </source>
</reference>
<proteinExistence type="predicted"/>
<dbReference type="SMART" id="SM00740">
    <property type="entry name" value="PASTA"/>
    <property type="match status" value="3"/>
</dbReference>
<feature type="domain" description="PASTA" evidence="1">
    <location>
        <begin position="103"/>
        <end position="170"/>
    </location>
</feature>
<keyword evidence="3" id="KW-1185">Reference proteome</keyword>
<dbReference type="Proteomes" id="UP000526184">
    <property type="component" value="Unassembled WGS sequence"/>
</dbReference>
<evidence type="ECO:0000313" key="2">
    <source>
        <dbReference type="EMBL" id="NYV28145.1"/>
    </source>
</evidence>
<dbReference type="AlphaFoldDB" id="A0A7Z0TAL6"/>
<name>A0A7Z0TAL6_9FUSO</name>
<dbReference type="PROSITE" id="PS51178">
    <property type="entry name" value="PASTA"/>
    <property type="match status" value="2"/>
</dbReference>
<dbReference type="EMBL" id="JABMKT010000022">
    <property type="protein sequence ID" value="NYV28145.1"/>
    <property type="molecule type" value="Genomic_DNA"/>
</dbReference>
<dbReference type="InterPro" id="IPR005543">
    <property type="entry name" value="PASTA_dom"/>
</dbReference>
<feature type="domain" description="PASTA" evidence="1">
    <location>
        <begin position="173"/>
        <end position="240"/>
    </location>
</feature>
<dbReference type="CDD" id="cd06577">
    <property type="entry name" value="PASTA_pknB"/>
    <property type="match status" value="3"/>
</dbReference>
<accession>A0A7Z0TAL6</accession>
<evidence type="ECO:0000259" key="1">
    <source>
        <dbReference type="PROSITE" id="PS51178"/>
    </source>
</evidence>
<sequence length="290" mass="32547">MFEKILNNKIAKITIISISLLIILTLGRSAFLNSFFNKRETVVPKVTSLHVDDATKLLKKFGLNYSIIESKSTEVPENFVFIQDPKPESIVKVRRTVNIWVNKANSVEIPDLTGKTLIEARRILEDFNIQIERIDYMPIENSEEELVLSIYPKVGSKIGTNQKISLLVSSKPLIESKIMPNLIGLDKNDAANILAQIGQSITFVTEANDPAFAHNVIIATNPLPGDTIEKNTKISIVLNTGVEVDKTITEVIEQKVESKKIDNNIEEILNQTLKEVEKKEENNEHKSEGE</sequence>
<evidence type="ECO:0000313" key="3">
    <source>
        <dbReference type="Proteomes" id="UP000526184"/>
    </source>
</evidence>